<dbReference type="Pfam" id="PF10708">
    <property type="entry name" value="DUF2510"/>
    <property type="match status" value="1"/>
</dbReference>
<dbReference type="InterPro" id="IPR018929">
    <property type="entry name" value="DUF2510"/>
</dbReference>
<keyword evidence="4 7" id="KW-1133">Transmembrane helix</keyword>
<feature type="compositionally biased region" description="Low complexity" evidence="6">
    <location>
        <begin position="39"/>
        <end position="51"/>
    </location>
</feature>
<evidence type="ECO:0000256" key="2">
    <source>
        <dbReference type="ARBA" id="ARBA00022475"/>
    </source>
</evidence>
<feature type="region of interest" description="Disordered" evidence="6">
    <location>
        <begin position="25"/>
        <end position="225"/>
    </location>
</feature>
<feature type="compositionally biased region" description="Low complexity" evidence="6">
    <location>
        <begin position="98"/>
        <end position="109"/>
    </location>
</feature>
<proteinExistence type="predicted"/>
<evidence type="ECO:0000256" key="4">
    <source>
        <dbReference type="ARBA" id="ARBA00022989"/>
    </source>
</evidence>
<dbReference type="GO" id="GO:0005886">
    <property type="term" value="C:plasma membrane"/>
    <property type="evidence" value="ECO:0007669"/>
    <property type="project" value="UniProtKB-SubCell"/>
</dbReference>
<protein>
    <submittedName>
        <fullName evidence="10">RDD family protein</fullName>
    </submittedName>
</protein>
<sequence>MSIPTPGYYPDPSIPGYIRFWNGSAWVPGTSRPAPPPGEETGLPPGVAAAPAPVPLPPAALPPAPPPARPPAPRVPAVDESGPMYLDEDPYAPVAEHGVPVAESGVPAAPAAPAPGAGPAPAPDSARAWNADSGRQSGFGADRPRISWGAPELSPAPAPAPAPGAATVSGPGTASPAVPTARAAAPAPAPASAQAAGGPLPWPQQVRDLARQDPSRSGPPVPWKPVAHDPFLAAAQQQARPAALGKRLVARLIDSVVVAAVVSIAAVPLGSAAYNHIQDKMDQARRTGETVTVWLVDGTTGVQFGIIAAVVLVTGLLYEVLPTVRWGRTLGKKLLGLRVLDIESQYEPDFGPALRRWLTRTVLDALVIGVVGLAWCVVDRPWRQCWHDKAARTFVAKSG</sequence>
<comment type="subcellular location">
    <subcellularLocation>
        <location evidence="1">Cell membrane</location>
        <topology evidence="1">Multi-pass membrane protein</topology>
    </subcellularLocation>
</comment>
<feature type="transmembrane region" description="Helical" evidence="7">
    <location>
        <begin position="294"/>
        <end position="318"/>
    </location>
</feature>
<feature type="compositionally biased region" description="Pro residues" evidence="6">
    <location>
        <begin position="52"/>
        <end position="74"/>
    </location>
</feature>
<dbReference type="PANTHER" id="PTHR36115:SF4">
    <property type="entry name" value="MEMBRANE PROTEIN"/>
    <property type="match status" value="1"/>
</dbReference>
<feature type="compositionally biased region" description="Pro residues" evidence="6">
    <location>
        <begin position="110"/>
        <end position="122"/>
    </location>
</feature>
<feature type="domain" description="DUF2510" evidence="9">
    <location>
        <begin position="6"/>
        <end position="38"/>
    </location>
</feature>
<keyword evidence="2" id="KW-1003">Cell membrane</keyword>
<evidence type="ECO:0000259" key="9">
    <source>
        <dbReference type="Pfam" id="PF10708"/>
    </source>
</evidence>
<evidence type="ECO:0000256" key="6">
    <source>
        <dbReference type="SAM" id="MobiDB-lite"/>
    </source>
</evidence>
<feature type="domain" description="RDD" evidence="8">
    <location>
        <begin position="242"/>
        <end position="391"/>
    </location>
</feature>
<dbReference type="PANTHER" id="PTHR36115">
    <property type="entry name" value="PROLINE-RICH ANTIGEN HOMOLOG-RELATED"/>
    <property type="match status" value="1"/>
</dbReference>
<evidence type="ECO:0000256" key="3">
    <source>
        <dbReference type="ARBA" id="ARBA00022692"/>
    </source>
</evidence>
<evidence type="ECO:0000256" key="5">
    <source>
        <dbReference type="ARBA" id="ARBA00023136"/>
    </source>
</evidence>
<dbReference type="InterPro" id="IPR010432">
    <property type="entry name" value="RDD"/>
</dbReference>
<dbReference type="InterPro" id="IPR051791">
    <property type="entry name" value="Pra-immunoreactive"/>
</dbReference>
<evidence type="ECO:0000313" key="11">
    <source>
        <dbReference type="Proteomes" id="UP000305778"/>
    </source>
</evidence>
<evidence type="ECO:0000259" key="8">
    <source>
        <dbReference type="Pfam" id="PF06271"/>
    </source>
</evidence>
<feature type="transmembrane region" description="Helical" evidence="7">
    <location>
        <begin position="357"/>
        <end position="378"/>
    </location>
</feature>
<feature type="compositionally biased region" description="Low complexity" evidence="6">
    <location>
        <begin position="163"/>
        <end position="199"/>
    </location>
</feature>
<dbReference type="RefSeq" id="WP_136721621.1">
    <property type="nucleotide sequence ID" value="NZ_SUMC01000001.1"/>
</dbReference>
<evidence type="ECO:0000256" key="1">
    <source>
        <dbReference type="ARBA" id="ARBA00004651"/>
    </source>
</evidence>
<dbReference type="EMBL" id="SUMC01000001">
    <property type="protein sequence ID" value="TKA13461.1"/>
    <property type="molecule type" value="Genomic_DNA"/>
</dbReference>
<evidence type="ECO:0000313" key="10">
    <source>
        <dbReference type="EMBL" id="TKA13461.1"/>
    </source>
</evidence>
<dbReference type="Proteomes" id="UP000305778">
    <property type="component" value="Unassembled WGS sequence"/>
</dbReference>
<dbReference type="OrthoDB" id="4207282at2"/>
<dbReference type="AlphaFoldDB" id="A0A4U0SXI1"/>
<dbReference type="Pfam" id="PF06271">
    <property type="entry name" value="RDD"/>
    <property type="match status" value="1"/>
</dbReference>
<gene>
    <name evidence="10" type="ORF">FCI23_01855</name>
</gene>
<name>A0A4U0SXI1_9ACTN</name>
<comment type="caution">
    <text evidence="10">The sequence shown here is derived from an EMBL/GenBank/DDBJ whole genome shotgun (WGS) entry which is preliminary data.</text>
</comment>
<evidence type="ECO:0000256" key="7">
    <source>
        <dbReference type="SAM" id="Phobius"/>
    </source>
</evidence>
<feature type="transmembrane region" description="Helical" evidence="7">
    <location>
        <begin position="256"/>
        <end position="274"/>
    </location>
</feature>
<keyword evidence="3 7" id="KW-0812">Transmembrane</keyword>
<accession>A0A4U0SXI1</accession>
<keyword evidence="11" id="KW-1185">Reference proteome</keyword>
<reference evidence="10 11" key="1">
    <citation type="submission" date="2019-04" db="EMBL/GenBank/DDBJ databases">
        <title>Streptomyces oryziradicis sp. nov., a novel actinomycete isolated from rhizosphere soil of rice (Oryza sativa L.).</title>
        <authorList>
            <person name="Li C."/>
        </authorList>
    </citation>
    <scope>NUCLEOTIDE SEQUENCE [LARGE SCALE GENOMIC DNA]</scope>
    <source>
        <strain evidence="10 11">NEAU-C40</strain>
    </source>
</reference>
<organism evidence="10 11">
    <name type="scientific">Actinacidiphila oryziradicis</name>
    <dbReference type="NCBI Taxonomy" id="2571141"/>
    <lineage>
        <taxon>Bacteria</taxon>
        <taxon>Bacillati</taxon>
        <taxon>Actinomycetota</taxon>
        <taxon>Actinomycetes</taxon>
        <taxon>Kitasatosporales</taxon>
        <taxon>Streptomycetaceae</taxon>
        <taxon>Actinacidiphila</taxon>
    </lineage>
</organism>
<keyword evidence="5 7" id="KW-0472">Membrane</keyword>